<dbReference type="AlphaFoldDB" id="A0AAN6IYU3"/>
<name>A0AAN6IYU3_9PEZI</name>
<dbReference type="Proteomes" id="UP001168146">
    <property type="component" value="Unassembled WGS sequence"/>
</dbReference>
<evidence type="ECO:0000313" key="2">
    <source>
        <dbReference type="Proteomes" id="UP001168146"/>
    </source>
</evidence>
<protein>
    <submittedName>
        <fullName evidence="1">Uncharacterized protein</fullName>
    </submittedName>
</protein>
<organism evidence="1 2">
    <name type="scientific">Friedmanniomyces endolithicus</name>
    <dbReference type="NCBI Taxonomy" id="329885"/>
    <lineage>
        <taxon>Eukaryota</taxon>
        <taxon>Fungi</taxon>
        <taxon>Dikarya</taxon>
        <taxon>Ascomycota</taxon>
        <taxon>Pezizomycotina</taxon>
        <taxon>Dothideomycetes</taxon>
        <taxon>Dothideomycetidae</taxon>
        <taxon>Mycosphaerellales</taxon>
        <taxon>Teratosphaeriaceae</taxon>
        <taxon>Friedmanniomyces</taxon>
    </lineage>
</organism>
<dbReference type="EMBL" id="JASUXU010000330">
    <property type="protein sequence ID" value="KAK0301630.1"/>
    <property type="molecule type" value="Genomic_DNA"/>
</dbReference>
<feature type="non-terminal residue" evidence="1">
    <location>
        <position position="1"/>
    </location>
</feature>
<gene>
    <name evidence="1" type="ORF">LTR82_018200</name>
</gene>
<comment type="caution">
    <text evidence="1">The sequence shown here is derived from an EMBL/GenBank/DDBJ whole genome shotgun (WGS) entry which is preliminary data.</text>
</comment>
<sequence length="64" mass="7179">AAVKSGRFYAQTVSLLVAFTMKRNAFSRAIAYVHLPYPLITSQTARSEYTFYSTATSYGEEMTL</sequence>
<proteinExistence type="predicted"/>
<accession>A0AAN6IYU3</accession>
<reference evidence="1" key="1">
    <citation type="submission" date="2021-12" db="EMBL/GenBank/DDBJ databases">
        <title>Black yeast isolated from Biological Soil Crust.</title>
        <authorList>
            <person name="Kurbessoian T."/>
        </authorList>
    </citation>
    <scope>NUCLEOTIDE SEQUENCE</scope>
    <source>
        <strain evidence="1">CCFEE 5208</strain>
    </source>
</reference>
<evidence type="ECO:0000313" key="1">
    <source>
        <dbReference type="EMBL" id="KAK0301630.1"/>
    </source>
</evidence>